<dbReference type="AlphaFoldDB" id="A0A9D5CB47"/>
<evidence type="ECO:0008006" key="6">
    <source>
        <dbReference type="Google" id="ProtNLM"/>
    </source>
</evidence>
<evidence type="ECO:0000313" key="4">
    <source>
        <dbReference type="EMBL" id="KAJ0969160.1"/>
    </source>
</evidence>
<name>A0A9D5CB47_9LILI</name>
<proteinExistence type="predicted"/>
<sequence length="262" mass="28769">MENPFSSLKAHLQSAIHDLQSRAHRALHSSISRFTPPSTLNNLPLARISSAVTPKETVIEERLAGVPVYALSNSAGEFVLVSGVGSGKSLGFFCFKEEDASALLDQMRSMNSDMKQGSKVVAVALNKVVQLKVDGVAFRFIPDSSQVANAIKEKEKIGESTDSFSGVPVFQSRSLVLKIQDKKYRPIFFRKEDLDDSLFRASREQSRLNPAFRRGDLQVAVLEDIVDELKGNSASEWDDAVFIPPGLKLSADLNQETATVKK</sequence>
<dbReference type="EMBL" id="JAGGNH010000006">
    <property type="protein sequence ID" value="KAJ0969160.1"/>
    <property type="molecule type" value="Genomic_DNA"/>
</dbReference>
<accession>A0A9D5CB47</accession>
<gene>
    <name evidence="4" type="ORF">J5N97_022037</name>
</gene>
<dbReference type="Gene3D" id="3.40.1350.100">
    <property type="match status" value="2"/>
</dbReference>
<keyword evidence="3" id="KW-0934">Plastid</keyword>
<dbReference type="PANTHER" id="PTHR33926:SF1">
    <property type="entry name" value="PROTEIN TIC 22-LIKE, CHLOROPLASTIC"/>
    <property type="match status" value="1"/>
</dbReference>
<dbReference type="Pfam" id="PF04278">
    <property type="entry name" value="Tic22"/>
    <property type="match status" value="1"/>
</dbReference>
<keyword evidence="5" id="KW-1185">Reference proteome</keyword>
<comment type="subcellular location">
    <subcellularLocation>
        <location evidence="1">Plastid</location>
        <location evidence="1">Chloroplast</location>
    </subcellularLocation>
</comment>
<comment type="caution">
    <text evidence="4">The sequence shown here is derived from an EMBL/GenBank/DDBJ whole genome shotgun (WGS) entry which is preliminary data.</text>
</comment>
<dbReference type="GO" id="GO:0009507">
    <property type="term" value="C:chloroplast"/>
    <property type="evidence" value="ECO:0007669"/>
    <property type="project" value="UniProtKB-SubCell"/>
</dbReference>
<keyword evidence="2" id="KW-0150">Chloroplast</keyword>
<evidence type="ECO:0000256" key="2">
    <source>
        <dbReference type="ARBA" id="ARBA00022528"/>
    </source>
</evidence>
<reference evidence="4" key="2">
    <citation type="journal article" date="2022" name="Hortic Res">
        <title>The genome of Dioscorea zingiberensis sheds light on the biosynthesis, origin and evolution of the medicinally important diosgenin saponins.</title>
        <authorList>
            <person name="Li Y."/>
            <person name="Tan C."/>
            <person name="Li Z."/>
            <person name="Guo J."/>
            <person name="Li S."/>
            <person name="Chen X."/>
            <person name="Wang C."/>
            <person name="Dai X."/>
            <person name="Yang H."/>
            <person name="Song W."/>
            <person name="Hou L."/>
            <person name="Xu J."/>
            <person name="Tong Z."/>
            <person name="Xu A."/>
            <person name="Yuan X."/>
            <person name="Wang W."/>
            <person name="Yang Q."/>
            <person name="Chen L."/>
            <person name="Sun Z."/>
            <person name="Wang K."/>
            <person name="Pan B."/>
            <person name="Chen J."/>
            <person name="Bao Y."/>
            <person name="Liu F."/>
            <person name="Qi X."/>
            <person name="Gang D.R."/>
            <person name="Wen J."/>
            <person name="Li J."/>
        </authorList>
    </citation>
    <scope>NUCLEOTIDE SEQUENCE</scope>
    <source>
        <strain evidence="4">Dzin_1.0</strain>
    </source>
</reference>
<organism evidence="4 5">
    <name type="scientific">Dioscorea zingiberensis</name>
    <dbReference type="NCBI Taxonomy" id="325984"/>
    <lineage>
        <taxon>Eukaryota</taxon>
        <taxon>Viridiplantae</taxon>
        <taxon>Streptophyta</taxon>
        <taxon>Embryophyta</taxon>
        <taxon>Tracheophyta</taxon>
        <taxon>Spermatophyta</taxon>
        <taxon>Magnoliopsida</taxon>
        <taxon>Liliopsida</taxon>
        <taxon>Dioscoreales</taxon>
        <taxon>Dioscoreaceae</taxon>
        <taxon>Dioscorea</taxon>
    </lineage>
</organism>
<protein>
    <recommendedName>
        <fullName evidence="6">Protein TIC 22-like, chloroplastic</fullName>
    </recommendedName>
</protein>
<dbReference type="OrthoDB" id="196308at2759"/>
<reference evidence="4" key="1">
    <citation type="submission" date="2021-03" db="EMBL/GenBank/DDBJ databases">
        <authorList>
            <person name="Li Z."/>
            <person name="Yang C."/>
        </authorList>
    </citation>
    <scope>NUCLEOTIDE SEQUENCE</scope>
    <source>
        <strain evidence="4">Dzin_1.0</strain>
        <tissue evidence="4">Leaf</tissue>
    </source>
</reference>
<dbReference type="GO" id="GO:0015031">
    <property type="term" value="P:protein transport"/>
    <property type="evidence" value="ECO:0007669"/>
    <property type="project" value="InterPro"/>
</dbReference>
<evidence type="ECO:0000313" key="5">
    <source>
        <dbReference type="Proteomes" id="UP001085076"/>
    </source>
</evidence>
<dbReference type="PANTHER" id="PTHR33926">
    <property type="entry name" value="PROTEIN TIC 22, CHLOROPLASTIC"/>
    <property type="match status" value="1"/>
</dbReference>
<evidence type="ECO:0000256" key="1">
    <source>
        <dbReference type="ARBA" id="ARBA00004229"/>
    </source>
</evidence>
<dbReference type="Proteomes" id="UP001085076">
    <property type="component" value="Miscellaneous, Linkage group lg06"/>
</dbReference>
<evidence type="ECO:0000256" key="3">
    <source>
        <dbReference type="ARBA" id="ARBA00022640"/>
    </source>
</evidence>
<dbReference type="InterPro" id="IPR007378">
    <property type="entry name" value="Tic22-like"/>
</dbReference>